<dbReference type="EMBL" id="VSWC01000003">
    <property type="protein sequence ID" value="KAA1116478.1"/>
    <property type="molecule type" value="Genomic_DNA"/>
</dbReference>
<evidence type="ECO:0000313" key="1">
    <source>
        <dbReference type="EMBL" id="KAA1116478.1"/>
    </source>
</evidence>
<gene>
    <name evidence="1" type="ORF">PGT21_015375</name>
</gene>
<name>A0A5B0QT66_PUCGR</name>
<dbReference type="Proteomes" id="UP000324748">
    <property type="component" value="Unassembled WGS sequence"/>
</dbReference>
<proteinExistence type="predicted"/>
<protein>
    <submittedName>
        <fullName evidence="1">Uncharacterized protein</fullName>
    </submittedName>
</protein>
<accession>A0A5B0QT66</accession>
<evidence type="ECO:0000313" key="2">
    <source>
        <dbReference type="Proteomes" id="UP000324748"/>
    </source>
</evidence>
<reference evidence="1 2" key="1">
    <citation type="submission" date="2019-05" db="EMBL/GenBank/DDBJ databases">
        <title>Emergence of the Ug99 lineage of the wheat stem rust pathogen through somatic hybridization.</title>
        <authorList>
            <person name="Li F."/>
            <person name="Upadhyaya N.M."/>
            <person name="Sperschneider J."/>
            <person name="Matny O."/>
            <person name="Nguyen-Phuc H."/>
            <person name="Mago R."/>
            <person name="Raley C."/>
            <person name="Miller M.E."/>
            <person name="Silverstein K.A.T."/>
            <person name="Henningsen E."/>
            <person name="Hirsch C.D."/>
            <person name="Visser B."/>
            <person name="Pretorius Z.A."/>
            <person name="Steffenson B.J."/>
            <person name="Schwessinger B."/>
            <person name="Dodds P.N."/>
            <person name="Figueroa M."/>
        </authorList>
    </citation>
    <scope>NUCLEOTIDE SEQUENCE [LARGE SCALE GENOMIC DNA]</scope>
    <source>
        <strain evidence="1">21-0</strain>
    </source>
</reference>
<sequence>MKRTAPDYKVINIDEIYSEQQDSQSGANKCSFVWTTLTSRSGAKVELFSPSDLPSNQLKSKDSCVSKTGSRPLMGRFNEPTHFVGSLAESKIFQKFIRTYNNSVSFTCLGFTSSDLGFEGAYGHNKNLTGSHSSISTTNPIKYRSLINHKPTLSLSRRFIYKSQHNGLNRCQLNSLCQRSTTFSLDRLTSSTPTLFDCSLNSLLKTSFVHHSPKHSSLTPFLLFSRSLLSFSSLSLFSRSLFTHTNDDNTFLPPQLSTHSSLLHRLSPLNFSPGF</sequence>
<keyword evidence="2" id="KW-1185">Reference proteome</keyword>
<dbReference type="OrthoDB" id="10446004at2759"/>
<comment type="caution">
    <text evidence="1">The sequence shown here is derived from an EMBL/GenBank/DDBJ whole genome shotgun (WGS) entry which is preliminary data.</text>
</comment>
<organism evidence="1 2">
    <name type="scientific">Puccinia graminis f. sp. tritici</name>
    <dbReference type="NCBI Taxonomy" id="56615"/>
    <lineage>
        <taxon>Eukaryota</taxon>
        <taxon>Fungi</taxon>
        <taxon>Dikarya</taxon>
        <taxon>Basidiomycota</taxon>
        <taxon>Pucciniomycotina</taxon>
        <taxon>Pucciniomycetes</taxon>
        <taxon>Pucciniales</taxon>
        <taxon>Pucciniaceae</taxon>
        <taxon>Puccinia</taxon>
    </lineage>
</organism>
<dbReference type="AlphaFoldDB" id="A0A5B0QT66"/>